<dbReference type="Proteomes" id="UP000789941">
    <property type="component" value="Unassembled WGS sequence"/>
</dbReference>
<gene>
    <name evidence="10" type="ORF">LFW2832_00485</name>
</gene>
<evidence type="ECO:0000256" key="5">
    <source>
        <dbReference type="ARBA" id="ARBA00023136"/>
    </source>
</evidence>
<dbReference type="InterPro" id="IPR025857">
    <property type="entry name" value="MacB_PCD"/>
</dbReference>
<evidence type="ECO:0000256" key="4">
    <source>
        <dbReference type="ARBA" id="ARBA00022989"/>
    </source>
</evidence>
<keyword evidence="2" id="KW-1003">Cell membrane</keyword>
<dbReference type="AlphaFoldDB" id="A0A5E4LNR0"/>
<evidence type="ECO:0000313" key="11">
    <source>
        <dbReference type="Proteomes" id="UP000789941"/>
    </source>
</evidence>
<name>A0A5E4LNR0_9ARCH</name>
<keyword evidence="5 7" id="KW-0472">Membrane</keyword>
<feature type="transmembrane region" description="Helical" evidence="7">
    <location>
        <begin position="26"/>
        <end position="46"/>
    </location>
</feature>
<dbReference type="Pfam" id="PF02687">
    <property type="entry name" value="FtsX"/>
    <property type="match status" value="1"/>
</dbReference>
<keyword evidence="4 7" id="KW-1133">Transmembrane helix</keyword>
<organism evidence="10 11">
    <name type="scientific">Candidatus Bilamarchaeum dharawalense</name>
    <dbReference type="NCBI Taxonomy" id="2885759"/>
    <lineage>
        <taxon>Archaea</taxon>
        <taxon>Candidatus Micrarchaeota</taxon>
        <taxon>Candidatus Micrarchaeia</taxon>
        <taxon>Candidatus Anstonellales</taxon>
        <taxon>Candidatus Bilamarchaeaceae</taxon>
        <taxon>Candidatus Bilamarchaeum</taxon>
    </lineage>
</organism>
<evidence type="ECO:0000256" key="3">
    <source>
        <dbReference type="ARBA" id="ARBA00022692"/>
    </source>
</evidence>
<dbReference type="GO" id="GO:0022857">
    <property type="term" value="F:transmembrane transporter activity"/>
    <property type="evidence" value="ECO:0007669"/>
    <property type="project" value="TreeGrafter"/>
</dbReference>
<dbReference type="Pfam" id="PF12704">
    <property type="entry name" value="MacB_PCD"/>
    <property type="match status" value="1"/>
</dbReference>
<dbReference type="EMBL" id="CABMJJ010000009">
    <property type="protein sequence ID" value="VVC03720.1"/>
    <property type="molecule type" value="Genomic_DNA"/>
</dbReference>
<dbReference type="PANTHER" id="PTHR30572">
    <property type="entry name" value="MEMBRANE COMPONENT OF TRANSPORTER-RELATED"/>
    <property type="match status" value="1"/>
</dbReference>
<evidence type="ECO:0000259" key="8">
    <source>
        <dbReference type="Pfam" id="PF02687"/>
    </source>
</evidence>
<evidence type="ECO:0000256" key="1">
    <source>
        <dbReference type="ARBA" id="ARBA00004651"/>
    </source>
</evidence>
<protein>
    <submittedName>
        <fullName evidence="10">MacB-like periplasmic core domain protein</fullName>
    </submittedName>
</protein>
<feature type="transmembrane region" description="Helical" evidence="7">
    <location>
        <begin position="360"/>
        <end position="386"/>
    </location>
</feature>
<evidence type="ECO:0000256" key="7">
    <source>
        <dbReference type="SAM" id="Phobius"/>
    </source>
</evidence>
<dbReference type="InterPro" id="IPR003838">
    <property type="entry name" value="ABC3_permease_C"/>
</dbReference>
<feature type="transmembrane region" description="Helical" evidence="7">
    <location>
        <begin position="280"/>
        <end position="307"/>
    </location>
</feature>
<feature type="transmembrane region" description="Helical" evidence="7">
    <location>
        <begin position="328"/>
        <end position="354"/>
    </location>
</feature>
<dbReference type="InterPro" id="IPR050250">
    <property type="entry name" value="Macrolide_Exporter_MacB"/>
</dbReference>
<feature type="domain" description="ABC3 transporter permease C-terminal" evidence="8">
    <location>
        <begin position="288"/>
        <end position="399"/>
    </location>
</feature>
<dbReference type="PANTHER" id="PTHR30572:SF4">
    <property type="entry name" value="ABC TRANSPORTER PERMEASE YTRF"/>
    <property type="match status" value="1"/>
</dbReference>
<proteinExistence type="inferred from homology"/>
<keyword evidence="3 7" id="KW-0812">Transmembrane</keyword>
<comment type="similarity">
    <text evidence="6">Belongs to the ABC-4 integral membrane protein family.</text>
</comment>
<evidence type="ECO:0000256" key="6">
    <source>
        <dbReference type="ARBA" id="ARBA00038076"/>
    </source>
</evidence>
<evidence type="ECO:0000313" key="10">
    <source>
        <dbReference type="EMBL" id="VVC03720.1"/>
    </source>
</evidence>
<comment type="caution">
    <text evidence="10">The sequence shown here is derived from an EMBL/GenBank/DDBJ whole genome shotgun (WGS) entry which is preliminary data.</text>
</comment>
<accession>A0A5E4LNR0</accession>
<evidence type="ECO:0000259" key="9">
    <source>
        <dbReference type="Pfam" id="PF12704"/>
    </source>
</evidence>
<reference evidence="10 11" key="1">
    <citation type="submission" date="2019-08" db="EMBL/GenBank/DDBJ databases">
        <authorList>
            <person name="Vazquez-Campos X."/>
        </authorList>
    </citation>
    <scope>NUCLEOTIDE SEQUENCE [LARGE SCALE GENOMIC DNA]</scope>
    <source>
        <strain evidence="10">LFW-283_2</strain>
    </source>
</reference>
<dbReference type="GO" id="GO:0005886">
    <property type="term" value="C:plasma membrane"/>
    <property type="evidence" value="ECO:0007669"/>
    <property type="project" value="UniProtKB-SubCell"/>
</dbReference>
<comment type="subcellular location">
    <subcellularLocation>
        <location evidence="1">Cell membrane</location>
        <topology evidence="1">Multi-pass membrane protein</topology>
    </subcellularLocation>
</comment>
<feature type="domain" description="MacB-like periplasmic core" evidence="9">
    <location>
        <begin position="25"/>
        <end position="246"/>
    </location>
</feature>
<evidence type="ECO:0000256" key="2">
    <source>
        <dbReference type="ARBA" id="ARBA00022475"/>
    </source>
</evidence>
<sequence>MGDRLNILDLIFYSFNSLRQRKIRSWLTVLGIVVGITAIVVLIGLVQGLRAHFNEQISIFGARSIVVLPVNVQSGAMAGSSWLPSNGKLYMKDYERIKKIPDIESITPVITGRTTIGFKDKEITTSVLGIEPMFKETAGSMEINKGRFLQSNDQKSVVIGATIANDTFGEEVPLSSTLFISNRPYRVVGILNKSGSSFTNLDSGIFIQLDEAREIFADVLSDKEIQIIRLTVKEGSNITEIADQIEYEMLAAHRVTEDNKDFSVITSDFINQQLDQVTGILSIFLGGVASIALLVGGVGIANTMFMSVAERKREIGILKSIGAREEEILRLFLVESSIIGFAGGFFGLVLAYILSYLITFLSGVTVIIDPSIVIGAILFSATVGVISGVFPAKQAAELDPVEALTG</sequence>